<dbReference type="PRINTS" id="PR00382">
    <property type="entry name" value="LIPIDTRNSFER"/>
</dbReference>
<dbReference type="SMART" id="SM00499">
    <property type="entry name" value="AAI"/>
    <property type="match status" value="1"/>
</dbReference>
<dbReference type="OrthoDB" id="911994at2759"/>
<feature type="domain" description="Bifunctional inhibitor/plant lipid transfer protein/seed storage helical" evidence="6">
    <location>
        <begin position="30"/>
        <end position="106"/>
    </location>
</feature>
<evidence type="ECO:0000256" key="1">
    <source>
        <dbReference type="ARBA" id="ARBA00009748"/>
    </source>
</evidence>
<name>A0A843ULA2_COLES</name>
<comment type="caution">
    <text evidence="7">The sequence shown here is derived from an EMBL/GenBank/DDBJ whole genome shotgun (WGS) entry which is preliminary data.</text>
</comment>
<proteinExistence type="inferred from homology"/>
<evidence type="ECO:0000313" key="7">
    <source>
        <dbReference type="EMBL" id="MQL81793.1"/>
    </source>
</evidence>
<dbReference type="GO" id="GO:0008289">
    <property type="term" value="F:lipid binding"/>
    <property type="evidence" value="ECO:0007669"/>
    <property type="project" value="InterPro"/>
</dbReference>
<evidence type="ECO:0000259" key="6">
    <source>
        <dbReference type="SMART" id="SM00499"/>
    </source>
</evidence>
<dbReference type="InterPro" id="IPR036312">
    <property type="entry name" value="Bifun_inhib/LTP/seed_sf"/>
</dbReference>
<comment type="similarity">
    <text evidence="1">Belongs to the plant LTP family.</text>
</comment>
<keyword evidence="3" id="KW-1015">Disulfide bond</keyword>
<dbReference type="Gene3D" id="1.10.110.10">
    <property type="entry name" value="Plant lipid-transfer and hydrophobic proteins"/>
    <property type="match status" value="1"/>
</dbReference>
<evidence type="ECO:0000256" key="5">
    <source>
        <dbReference type="SAM" id="SignalP"/>
    </source>
</evidence>
<dbReference type="GO" id="GO:0006869">
    <property type="term" value="P:lipid transport"/>
    <property type="evidence" value="ECO:0007669"/>
    <property type="project" value="InterPro"/>
</dbReference>
<reference evidence="7" key="1">
    <citation type="submission" date="2017-07" db="EMBL/GenBank/DDBJ databases">
        <title>Taro Niue Genome Assembly and Annotation.</title>
        <authorList>
            <person name="Atibalentja N."/>
            <person name="Keating K."/>
            <person name="Fields C.J."/>
        </authorList>
    </citation>
    <scope>NUCLEOTIDE SEQUENCE</scope>
    <source>
        <strain evidence="7">Niue_2</strain>
        <tissue evidence="7">Leaf</tissue>
    </source>
</reference>
<gene>
    <name evidence="7" type="ORF">Taro_014267</name>
</gene>
<dbReference type="PANTHER" id="PTHR33044">
    <property type="entry name" value="BIFUNCTIONAL INHIBITOR/LIPID-TRANSFER PROTEIN/SEED STORAGE 2S ALBUMIN SUPERFAMILY PROTEIN-RELATED"/>
    <property type="match status" value="1"/>
</dbReference>
<dbReference type="CDD" id="cd00010">
    <property type="entry name" value="AAI_LTSS"/>
    <property type="match status" value="1"/>
</dbReference>
<dbReference type="InterPro" id="IPR000528">
    <property type="entry name" value="Plant_nsLTP"/>
</dbReference>
<evidence type="ECO:0000256" key="4">
    <source>
        <dbReference type="ARBA" id="ARBA00023180"/>
    </source>
</evidence>
<keyword evidence="4" id="KW-0325">Glycoprotein</keyword>
<feature type="chain" id="PRO_5032352819" description="Bifunctional inhibitor/plant lipid transfer protein/seed storage helical domain-containing protein" evidence="5">
    <location>
        <begin position="27"/>
        <end position="112"/>
    </location>
</feature>
<keyword evidence="2 5" id="KW-0732">Signal</keyword>
<dbReference type="Pfam" id="PF14368">
    <property type="entry name" value="LTP_2"/>
    <property type="match status" value="1"/>
</dbReference>
<sequence length="112" mass="11583">MAPRALQSALGLAMAVMAALCSRASAQSGCTAMVMNLSPCITYITGNMSAPPATCCTQLDNIVQTQMACLCMFLANGSPFQIPVNQTQVLSLPGSCNIKAGPLSQCNGELDH</sequence>
<keyword evidence="8" id="KW-1185">Reference proteome</keyword>
<evidence type="ECO:0000313" key="8">
    <source>
        <dbReference type="Proteomes" id="UP000652761"/>
    </source>
</evidence>
<dbReference type="SUPFAM" id="SSF47699">
    <property type="entry name" value="Bifunctional inhibitor/lipid-transfer protein/seed storage 2S albumin"/>
    <property type="match status" value="1"/>
</dbReference>
<dbReference type="InterPro" id="IPR016140">
    <property type="entry name" value="Bifunc_inhib/LTP/seed_store"/>
</dbReference>
<protein>
    <recommendedName>
        <fullName evidence="6">Bifunctional inhibitor/plant lipid transfer protein/seed storage helical domain-containing protein</fullName>
    </recommendedName>
</protein>
<evidence type="ECO:0000256" key="2">
    <source>
        <dbReference type="ARBA" id="ARBA00022729"/>
    </source>
</evidence>
<dbReference type="AlphaFoldDB" id="A0A843ULA2"/>
<evidence type="ECO:0000256" key="3">
    <source>
        <dbReference type="ARBA" id="ARBA00023157"/>
    </source>
</evidence>
<accession>A0A843ULA2</accession>
<dbReference type="InterPro" id="IPR043325">
    <property type="entry name" value="LTSS"/>
</dbReference>
<organism evidence="7 8">
    <name type="scientific">Colocasia esculenta</name>
    <name type="common">Wild taro</name>
    <name type="synonym">Arum esculentum</name>
    <dbReference type="NCBI Taxonomy" id="4460"/>
    <lineage>
        <taxon>Eukaryota</taxon>
        <taxon>Viridiplantae</taxon>
        <taxon>Streptophyta</taxon>
        <taxon>Embryophyta</taxon>
        <taxon>Tracheophyta</taxon>
        <taxon>Spermatophyta</taxon>
        <taxon>Magnoliopsida</taxon>
        <taxon>Liliopsida</taxon>
        <taxon>Araceae</taxon>
        <taxon>Aroideae</taxon>
        <taxon>Colocasieae</taxon>
        <taxon>Colocasia</taxon>
    </lineage>
</organism>
<feature type="signal peptide" evidence="5">
    <location>
        <begin position="1"/>
        <end position="26"/>
    </location>
</feature>
<dbReference type="EMBL" id="NMUH01000588">
    <property type="protein sequence ID" value="MQL81793.1"/>
    <property type="molecule type" value="Genomic_DNA"/>
</dbReference>
<dbReference type="Proteomes" id="UP000652761">
    <property type="component" value="Unassembled WGS sequence"/>
</dbReference>